<dbReference type="CDD" id="cd00215">
    <property type="entry name" value="PTS_IIA_lac"/>
    <property type="match status" value="1"/>
</dbReference>
<keyword evidence="9" id="KW-1185">Reference proteome</keyword>
<evidence type="ECO:0000256" key="3">
    <source>
        <dbReference type="ARBA" id="ARBA00022679"/>
    </source>
</evidence>
<comment type="cofactor">
    <cofactor evidence="6">
        <name>Mg(2+)</name>
        <dbReference type="ChEBI" id="CHEBI:18420"/>
    </cofactor>
    <text evidence="6">Binds 1 Mg(2+) ion per trimer.</text>
</comment>
<dbReference type="AlphaFoldDB" id="A0A937FGM3"/>
<dbReference type="InterPro" id="IPR036542">
    <property type="entry name" value="PTS_IIA_lac/cel_sf"/>
</dbReference>
<keyword evidence="6" id="KW-0460">Magnesium</keyword>
<evidence type="ECO:0000256" key="6">
    <source>
        <dbReference type="PIRSR" id="PIRSR000699-2"/>
    </source>
</evidence>
<reference evidence="8" key="1">
    <citation type="submission" date="2021-01" db="EMBL/GenBank/DDBJ databases">
        <title>Genome public.</title>
        <authorList>
            <person name="Liu C."/>
            <person name="Sun Q."/>
        </authorList>
    </citation>
    <scope>NUCLEOTIDE SEQUENCE</scope>
    <source>
        <strain evidence="8">YIM B02565</strain>
    </source>
</reference>
<dbReference type="Proteomes" id="UP000623681">
    <property type="component" value="Unassembled WGS sequence"/>
</dbReference>
<dbReference type="PANTHER" id="PTHR34382:SF7">
    <property type="entry name" value="PTS SYSTEM N,N'-DIACETYLCHITOBIOSE-SPECIFIC EIIA COMPONENT"/>
    <property type="match status" value="1"/>
</dbReference>
<feature type="active site" description="Tele-phosphohistidine intermediate" evidence="5">
    <location>
        <position position="76"/>
    </location>
</feature>
<comment type="caution">
    <text evidence="8">The sequence shown here is derived from an EMBL/GenBank/DDBJ whole genome shotgun (WGS) entry which is preliminary data.</text>
</comment>
<dbReference type="RefSeq" id="WP_202768852.1">
    <property type="nucleotide sequence ID" value="NZ_JAESWA010000024.1"/>
</dbReference>
<dbReference type="GO" id="GO:0016740">
    <property type="term" value="F:transferase activity"/>
    <property type="evidence" value="ECO:0007669"/>
    <property type="project" value="UniProtKB-KW"/>
</dbReference>
<organism evidence="8 9">
    <name type="scientific">Clostridium paridis</name>
    <dbReference type="NCBI Taxonomy" id="2803863"/>
    <lineage>
        <taxon>Bacteria</taxon>
        <taxon>Bacillati</taxon>
        <taxon>Bacillota</taxon>
        <taxon>Clostridia</taxon>
        <taxon>Eubacteriales</taxon>
        <taxon>Clostridiaceae</taxon>
        <taxon>Clostridium</taxon>
    </lineage>
</organism>
<keyword evidence="6" id="KW-0479">Metal-binding</keyword>
<dbReference type="PANTHER" id="PTHR34382">
    <property type="entry name" value="PTS SYSTEM N,N'-DIACETYLCHITOBIOSE-SPECIFIC EIIA COMPONENT"/>
    <property type="match status" value="1"/>
</dbReference>
<feature type="binding site" evidence="6">
    <location>
        <position position="79"/>
    </location>
    <ligand>
        <name>Mg(2+)</name>
        <dbReference type="ChEBI" id="CHEBI:18420"/>
        <note>ligand shared between all trimeric partners</note>
    </ligand>
</feature>
<evidence type="ECO:0000256" key="2">
    <source>
        <dbReference type="ARBA" id="ARBA00022597"/>
    </source>
</evidence>
<evidence type="ECO:0000256" key="7">
    <source>
        <dbReference type="PROSITE-ProRule" id="PRU00418"/>
    </source>
</evidence>
<dbReference type="Gene3D" id="1.20.58.80">
    <property type="entry name" value="Phosphotransferase system, lactose/cellobiose-type IIA subunit"/>
    <property type="match status" value="1"/>
</dbReference>
<accession>A0A937FGM3</accession>
<evidence type="ECO:0000256" key="1">
    <source>
        <dbReference type="ARBA" id="ARBA00022448"/>
    </source>
</evidence>
<gene>
    <name evidence="8" type="ORF">JK634_16585</name>
</gene>
<keyword evidence="4" id="KW-0598">Phosphotransferase system</keyword>
<keyword evidence="2" id="KW-0762">Sugar transport</keyword>
<dbReference type="PROSITE" id="PS51095">
    <property type="entry name" value="PTS_EIIA_TYPE_3"/>
    <property type="match status" value="1"/>
</dbReference>
<dbReference type="InterPro" id="IPR003188">
    <property type="entry name" value="PTS_IIA_lac/cel"/>
</dbReference>
<keyword evidence="3" id="KW-0808">Transferase</keyword>
<evidence type="ECO:0000256" key="4">
    <source>
        <dbReference type="ARBA" id="ARBA00022683"/>
    </source>
</evidence>
<dbReference type="GO" id="GO:0046872">
    <property type="term" value="F:metal ion binding"/>
    <property type="evidence" value="ECO:0007669"/>
    <property type="project" value="UniProtKB-KW"/>
</dbReference>
<dbReference type="Pfam" id="PF02255">
    <property type="entry name" value="PTS_IIA"/>
    <property type="match status" value="1"/>
</dbReference>
<sequence>MDPMELIAFNIISNVGMAKSLAVEALREVRGGNKELAAEKLKEADGYMVEAHHSHAELIQKEASGEKVEFSLILMHAEDQMLSAETIKELVKEMIEMYNDLKENK</sequence>
<evidence type="ECO:0000313" key="8">
    <source>
        <dbReference type="EMBL" id="MBL4933414.1"/>
    </source>
</evidence>
<dbReference type="GO" id="GO:0009401">
    <property type="term" value="P:phosphoenolpyruvate-dependent sugar phosphotransferase system"/>
    <property type="evidence" value="ECO:0007669"/>
    <property type="project" value="UniProtKB-KW"/>
</dbReference>
<evidence type="ECO:0000256" key="5">
    <source>
        <dbReference type="PIRSR" id="PIRSR000699-1"/>
    </source>
</evidence>
<dbReference type="PIRSF" id="PIRSF000699">
    <property type="entry name" value="PTS_IILac_III"/>
    <property type="match status" value="1"/>
</dbReference>
<feature type="modified residue" description="Phosphohistidine; by HPr" evidence="7">
    <location>
        <position position="76"/>
    </location>
</feature>
<dbReference type="SUPFAM" id="SSF46973">
    <property type="entry name" value="Enzyme IIa from lactose specific PTS, IIa-lac"/>
    <property type="match status" value="1"/>
</dbReference>
<proteinExistence type="predicted"/>
<protein>
    <submittedName>
        <fullName evidence="8">PTS lactose/cellobiose transporter subunit IIA</fullName>
    </submittedName>
</protein>
<name>A0A937FGM3_9CLOT</name>
<evidence type="ECO:0000313" key="9">
    <source>
        <dbReference type="Proteomes" id="UP000623681"/>
    </source>
</evidence>
<dbReference type="EMBL" id="JAESWA010000024">
    <property type="protein sequence ID" value="MBL4933414.1"/>
    <property type="molecule type" value="Genomic_DNA"/>
</dbReference>
<keyword evidence="1" id="KW-0813">Transport</keyword>